<protein>
    <submittedName>
        <fullName evidence="1">Uncharacterized protein</fullName>
    </submittedName>
</protein>
<evidence type="ECO:0000313" key="1">
    <source>
        <dbReference type="EMBL" id="PIY95940.1"/>
    </source>
</evidence>
<proteinExistence type="predicted"/>
<comment type="caution">
    <text evidence="1">The sequence shown here is derived from an EMBL/GenBank/DDBJ whole genome shotgun (WGS) entry which is preliminary data.</text>
</comment>
<evidence type="ECO:0000313" key="2">
    <source>
        <dbReference type="Proteomes" id="UP000230779"/>
    </source>
</evidence>
<sequence>MPANGNHAANHADYYRDYYLQSQNIPEICGKIVKHIKIISFEQIVDVRGNGRFHQRTFCSKTSIIFANKLF</sequence>
<dbReference type="AlphaFoldDB" id="A0A2M7RGR5"/>
<reference evidence="1 2" key="1">
    <citation type="submission" date="2017-09" db="EMBL/GenBank/DDBJ databases">
        <title>Depth-based differentiation of microbial function through sediment-hosted aquifers and enrichment of novel symbionts in the deep terrestrial subsurface.</title>
        <authorList>
            <person name="Probst A.J."/>
            <person name="Ladd B."/>
            <person name="Jarett J.K."/>
            <person name="Geller-Mcgrath D.E."/>
            <person name="Sieber C.M."/>
            <person name="Emerson J.B."/>
            <person name="Anantharaman K."/>
            <person name="Thomas B.C."/>
            <person name="Malmstrom R."/>
            <person name="Stieglmeier M."/>
            <person name="Klingl A."/>
            <person name="Woyke T."/>
            <person name="Ryan C.M."/>
            <person name="Banfield J.F."/>
        </authorList>
    </citation>
    <scope>NUCLEOTIDE SEQUENCE [LARGE SCALE GENOMIC DNA]</scope>
    <source>
        <strain evidence="1">CG_4_10_14_0_8_um_filter_42_10</strain>
    </source>
</reference>
<dbReference type="Proteomes" id="UP000230779">
    <property type="component" value="Unassembled WGS sequence"/>
</dbReference>
<dbReference type="EMBL" id="PFMD01000063">
    <property type="protein sequence ID" value="PIY95940.1"/>
    <property type="molecule type" value="Genomic_DNA"/>
</dbReference>
<accession>A0A2M7RGR5</accession>
<organism evidence="1 2">
    <name type="scientific">Candidatus Kerfeldbacteria bacterium CG_4_10_14_0_8_um_filter_42_10</name>
    <dbReference type="NCBI Taxonomy" id="2014248"/>
    <lineage>
        <taxon>Bacteria</taxon>
        <taxon>Candidatus Kerfeldiibacteriota</taxon>
    </lineage>
</organism>
<gene>
    <name evidence="1" type="ORF">COY66_05380</name>
</gene>
<name>A0A2M7RGR5_9BACT</name>